<evidence type="ECO:0000313" key="4">
    <source>
        <dbReference type="Proteomes" id="UP001500101"/>
    </source>
</evidence>
<reference evidence="4" key="1">
    <citation type="journal article" date="2019" name="Int. J. Syst. Evol. Microbiol.">
        <title>The Global Catalogue of Microorganisms (GCM) 10K type strain sequencing project: providing services to taxonomists for standard genome sequencing and annotation.</title>
        <authorList>
            <consortium name="The Broad Institute Genomics Platform"/>
            <consortium name="The Broad Institute Genome Sequencing Center for Infectious Disease"/>
            <person name="Wu L."/>
            <person name="Ma J."/>
        </authorList>
    </citation>
    <scope>NUCLEOTIDE SEQUENCE [LARGE SCALE GENOMIC DNA]</scope>
    <source>
        <strain evidence="4">JCM 16704</strain>
    </source>
</reference>
<dbReference type="SUPFAM" id="SSF49899">
    <property type="entry name" value="Concanavalin A-like lectins/glucanases"/>
    <property type="match status" value="1"/>
</dbReference>
<evidence type="ECO:0000256" key="1">
    <source>
        <dbReference type="SAM" id="SignalP"/>
    </source>
</evidence>
<feature type="signal peptide" evidence="1">
    <location>
        <begin position="1"/>
        <end position="20"/>
    </location>
</feature>
<dbReference type="PROSITE" id="PS51257">
    <property type="entry name" value="PROKAR_LIPOPROTEIN"/>
    <property type="match status" value="1"/>
</dbReference>
<dbReference type="SUPFAM" id="SSF53649">
    <property type="entry name" value="Alkaline phosphatase-like"/>
    <property type="match status" value="1"/>
</dbReference>
<feature type="chain" id="PRO_5046455135" description="DUF4983 domain-containing protein" evidence="1">
    <location>
        <begin position="21"/>
        <end position="578"/>
    </location>
</feature>
<gene>
    <name evidence="3" type="ORF">GCM10022216_18590</name>
</gene>
<dbReference type="Pfam" id="PF13385">
    <property type="entry name" value="Laminin_G_3"/>
    <property type="match status" value="1"/>
</dbReference>
<feature type="domain" description="DUF4983" evidence="2">
    <location>
        <begin position="480"/>
        <end position="570"/>
    </location>
</feature>
<evidence type="ECO:0000259" key="2">
    <source>
        <dbReference type="Pfam" id="PF16356"/>
    </source>
</evidence>
<name>A0ABP7YQV9_9SPHI</name>
<dbReference type="InterPro" id="IPR032309">
    <property type="entry name" value="DUF4983"/>
</dbReference>
<sequence>MKKRRNLLQGIKLFSALTVAITTWSLSSCNKEFANVLPEPSENDTTNVNDGSKRVLYIIMDGVKGSVVEEIAPNNLSLITENSIYSYDGLADNHRNALTYAGAWTSMMTGLDYTVSGVTTEDFAGFNNNTSPSIFTRLKSEKRNLETVSISSSASFNDHLAIDATTKKTLANDEEVKSAAIEQVSNGNASVVLAQFHSAELAANNDYSRNNDAYVDAINKLDTYIGEILTALNNRKTFHKENWLVVVASSKAGGPSGGPNGSNIFADGSRNTYLAFYNPKFIPVAYEKPNVNALPYSGTTAKYVGAGSNATQSDPNVGNFGADKDATIRFNIRWDYGSTFYPSFLTKRASFSPGVVGWTFFMEYGGTVGLNFSQSGQGNTQRVHTKYIADNNWHTIAARFYKEGSTRYVAIYVDGVPAPGGPLNITGLGNINTTSPLRLGSIGDGNVNCMIADLAIYDMAIPEADLLSKIKITPITSEVDPYYNRLVGYWPGMEGSGKTLSDVTGKSAPFNLMGAINWASFSDISPNISPAISPSAFRAVPNNVDIPTMIYSWMNIAIPQNWGLMGKFYIPSITLPKD</sequence>
<proteinExistence type="predicted"/>
<comment type="caution">
    <text evidence="3">The sequence shown here is derived from an EMBL/GenBank/DDBJ whole genome shotgun (WGS) entry which is preliminary data.</text>
</comment>
<accession>A0ABP7YQV9</accession>
<keyword evidence="1" id="KW-0732">Signal</keyword>
<dbReference type="Pfam" id="PF16356">
    <property type="entry name" value="DUF4983"/>
    <property type="match status" value="1"/>
</dbReference>
<dbReference type="Proteomes" id="UP001500101">
    <property type="component" value="Unassembled WGS sequence"/>
</dbReference>
<dbReference type="Gene3D" id="3.40.720.10">
    <property type="entry name" value="Alkaline Phosphatase, subunit A"/>
    <property type="match status" value="1"/>
</dbReference>
<keyword evidence="4" id="KW-1185">Reference proteome</keyword>
<organism evidence="3 4">
    <name type="scientific">Sphingobacterium kyonggiense</name>
    <dbReference type="NCBI Taxonomy" id="714075"/>
    <lineage>
        <taxon>Bacteria</taxon>
        <taxon>Pseudomonadati</taxon>
        <taxon>Bacteroidota</taxon>
        <taxon>Sphingobacteriia</taxon>
        <taxon>Sphingobacteriales</taxon>
        <taxon>Sphingobacteriaceae</taxon>
        <taxon>Sphingobacterium</taxon>
    </lineage>
</organism>
<dbReference type="EMBL" id="BAAAZI010000007">
    <property type="protein sequence ID" value="GAA4139929.1"/>
    <property type="molecule type" value="Genomic_DNA"/>
</dbReference>
<dbReference type="InterPro" id="IPR013320">
    <property type="entry name" value="ConA-like_dom_sf"/>
</dbReference>
<dbReference type="RefSeq" id="WP_344674425.1">
    <property type="nucleotide sequence ID" value="NZ_BAAAZI010000007.1"/>
</dbReference>
<evidence type="ECO:0000313" key="3">
    <source>
        <dbReference type="EMBL" id="GAA4139929.1"/>
    </source>
</evidence>
<protein>
    <recommendedName>
        <fullName evidence="2">DUF4983 domain-containing protein</fullName>
    </recommendedName>
</protein>
<dbReference type="InterPro" id="IPR017850">
    <property type="entry name" value="Alkaline_phosphatase_core_sf"/>
</dbReference>
<dbReference type="Gene3D" id="2.60.120.200">
    <property type="match status" value="1"/>
</dbReference>